<dbReference type="AlphaFoldDB" id="A0A4T2A013"/>
<dbReference type="GO" id="GO:0016829">
    <property type="term" value="F:lyase activity"/>
    <property type="evidence" value="ECO:0007669"/>
    <property type="project" value="UniProtKB-KW"/>
</dbReference>
<dbReference type="OrthoDB" id="9809296at2"/>
<comment type="similarity">
    <text evidence="1 4">Belongs to the prolyl-tRNA editing family. YbaK/EbsC subfamily.</text>
</comment>
<dbReference type="PANTHER" id="PTHR30411:SF0">
    <property type="entry name" value="CYS-TRNA(PRO)_CYS-TRNA(CYS) DEACYLASE YBAK"/>
    <property type="match status" value="1"/>
</dbReference>
<evidence type="ECO:0000259" key="5">
    <source>
        <dbReference type="Pfam" id="PF04073"/>
    </source>
</evidence>
<dbReference type="PIRSF" id="PIRSF006181">
    <property type="entry name" value="EbsC_YbaK"/>
    <property type="match status" value="1"/>
</dbReference>
<dbReference type="InterPro" id="IPR036754">
    <property type="entry name" value="YbaK/aa-tRNA-synt-asso_dom_sf"/>
</dbReference>
<proteinExistence type="inferred from homology"/>
<keyword evidence="3 4" id="KW-0456">Lyase</keyword>
<comment type="caution">
    <text evidence="6">The sequence shown here is derived from an EMBL/GenBank/DDBJ whole genome shotgun (WGS) entry which is preliminary data.</text>
</comment>
<feature type="domain" description="YbaK/aminoacyl-tRNA synthetase-associated" evidence="5">
    <location>
        <begin position="31"/>
        <end position="142"/>
    </location>
</feature>
<dbReference type="GO" id="GO:0006412">
    <property type="term" value="P:translation"/>
    <property type="evidence" value="ECO:0007669"/>
    <property type="project" value="UniProtKB-KW"/>
</dbReference>
<sequence length="156" mass="16524">MTPAIDLLKKAKAVHQVHSYHHDPKAASYGLEAAEKLNLEPAQVFKTLLAASEKGELLVAVVPVVGTLDLKALAHAAGVKKADMADPNAAQRATGYLLGGISPLGQKKRLRTFIDDSAQQFPNIYVSAGRRGLEVQLDAAVLAHLTQALFAPIGRG</sequence>
<evidence type="ECO:0000256" key="4">
    <source>
        <dbReference type="PIRNR" id="PIRNR006181"/>
    </source>
</evidence>
<accession>A0A4T2A013</accession>
<dbReference type="Proteomes" id="UP000307541">
    <property type="component" value="Unassembled WGS sequence"/>
</dbReference>
<dbReference type="CDD" id="cd00002">
    <property type="entry name" value="YbaK_deacylase"/>
    <property type="match status" value="1"/>
</dbReference>
<evidence type="ECO:0000313" key="7">
    <source>
        <dbReference type="Proteomes" id="UP000307541"/>
    </source>
</evidence>
<dbReference type="Gene3D" id="3.90.960.10">
    <property type="entry name" value="YbaK/aminoacyl-tRNA synthetase-associated domain"/>
    <property type="match status" value="1"/>
</dbReference>
<protein>
    <recommendedName>
        <fullName evidence="4">Cys-tRNA(Pro)/Cys-tRNA(Cys) deacylase</fullName>
        <ecNumber evidence="4">4.2.-.-</ecNumber>
    </recommendedName>
</protein>
<dbReference type="InterPro" id="IPR007214">
    <property type="entry name" value="YbaK/aa-tRNA-synth-assoc-dom"/>
</dbReference>
<name>A0A4T2A013_9PSED</name>
<keyword evidence="7" id="KW-1185">Reference proteome</keyword>
<organism evidence="6 7">
    <name type="scientific">Pseudomonas leptonychotis</name>
    <dbReference type="NCBI Taxonomy" id="2448482"/>
    <lineage>
        <taxon>Bacteria</taxon>
        <taxon>Pseudomonadati</taxon>
        <taxon>Pseudomonadota</taxon>
        <taxon>Gammaproteobacteria</taxon>
        <taxon>Pseudomonadales</taxon>
        <taxon>Pseudomonadaceae</taxon>
        <taxon>Pseudomonas</taxon>
    </lineage>
</organism>
<evidence type="ECO:0000256" key="1">
    <source>
        <dbReference type="ARBA" id="ARBA00009798"/>
    </source>
</evidence>
<dbReference type="InterPro" id="IPR004369">
    <property type="entry name" value="Prolyl-tRNA_editing_YbaK/EbsC"/>
</dbReference>
<dbReference type="Pfam" id="PF04073">
    <property type="entry name" value="tRNA_edit"/>
    <property type="match status" value="1"/>
</dbReference>
<dbReference type="EC" id="4.2.-.-" evidence="4"/>
<reference evidence="6 7" key="1">
    <citation type="submission" date="2018-10" db="EMBL/GenBank/DDBJ databases">
        <title>Pseudomonas leptonychotis sp. nov., isolated from Weddell seals in Antarctica.</title>
        <authorList>
            <person name="Novakova D."/>
            <person name="Svec P."/>
            <person name="Kralova S."/>
            <person name="Kristofova L."/>
            <person name="Zeman M."/>
            <person name="Pantucek R."/>
            <person name="Maslanova I."/>
            <person name="Sedlacek I."/>
        </authorList>
    </citation>
    <scope>NUCLEOTIDE SEQUENCE [LARGE SCALE GENOMIC DNA]</scope>
    <source>
        <strain evidence="6 7">CCM 8849</strain>
    </source>
</reference>
<dbReference type="EMBL" id="RFLV01000001">
    <property type="protein sequence ID" value="TIH09319.1"/>
    <property type="molecule type" value="Genomic_DNA"/>
</dbReference>
<dbReference type="NCBIfam" id="TIGR00011">
    <property type="entry name" value="YbaK_EbsC"/>
    <property type="match status" value="1"/>
</dbReference>
<dbReference type="PANTHER" id="PTHR30411">
    <property type="entry name" value="CYTOPLASMIC PROTEIN"/>
    <property type="match status" value="1"/>
</dbReference>
<gene>
    <name evidence="6" type="primary">ybaK</name>
    <name evidence="6" type="ORF">D8779_00935</name>
</gene>
<evidence type="ECO:0000256" key="2">
    <source>
        <dbReference type="ARBA" id="ARBA00022917"/>
    </source>
</evidence>
<evidence type="ECO:0000256" key="3">
    <source>
        <dbReference type="ARBA" id="ARBA00023239"/>
    </source>
</evidence>
<dbReference type="GO" id="GO:0002161">
    <property type="term" value="F:aminoacyl-tRNA deacylase activity"/>
    <property type="evidence" value="ECO:0007669"/>
    <property type="project" value="InterPro"/>
</dbReference>
<dbReference type="SUPFAM" id="SSF55826">
    <property type="entry name" value="YbaK/ProRS associated domain"/>
    <property type="match status" value="1"/>
</dbReference>
<keyword evidence="2 4" id="KW-0648">Protein biosynthesis</keyword>
<evidence type="ECO:0000313" key="6">
    <source>
        <dbReference type="EMBL" id="TIH09319.1"/>
    </source>
</evidence>
<dbReference type="RefSeq" id="WP_136662604.1">
    <property type="nucleotide sequence ID" value="NZ_RFLV01000001.1"/>
</dbReference>